<evidence type="ECO:0000256" key="11">
    <source>
        <dbReference type="PROSITE-ProRule" id="PRU01319"/>
    </source>
</evidence>
<dbReference type="Proteomes" id="UP001324634">
    <property type="component" value="Chromosome"/>
</dbReference>
<dbReference type="InterPro" id="IPR024567">
    <property type="entry name" value="RNase_HII/HIII_dom"/>
</dbReference>
<reference evidence="14 15" key="1">
    <citation type="submission" date="2023-11" db="EMBL/GenBank/DDBJ databases">
        <title>Peredibacter starrii A3.12.</title>
        <authorList>
            <person name="Mitchell R.J."/>
        </authorList>
    </citation>
    <scope>NUCLEOTIDE SEQUENCE [LARGE SCALE GENOMIC DNA]</scope>
    <source>
        <strain evidence="14 15">A3.12</strain>
    </source>
</reference>
<evidence type="ECO:0000256" key="4">
    <source>
        <dbReference type="ARBA" id="ARBA00008378"/>
    </source>
</evidence>
<dbReference type="RefSeq" id="WP_321391066.1">
    <property type="nucleotide sequence ID" value="NZ_CP139487.1"/>
</dbReference>
<evidence type="ECO:0000256" key="9">
    <source>
        <dbReference type="ARBA" id="ARBA00022801"/>
    </source>
</evidence>
<sequence length="232" mass="25895">MIELKLIPTFPQEIIATDEVGRGPLSGPVVVGAVRLYVENADALKALLKFLKPKGVTDSKKLTAENRLKILTKLGAHDLSFRKKNVLNLKGVDVSYVTWEMCHNTIDKENILAASLRGMKEASEFLSETEKNLTTVLIDGNMKLRWGTESSPWKEIPIVQGDSKSLLIGLASIIAKEKRDAYMKEMHELYPQYGFASNAGYPTKAHREALEVHGPCEIHRKTFKGVKEFVTT</sequence>
<dbReference type="GO" id="GO:0005737">
    <property type="term" value="C:cytoplasm"/>
    <property type="evidence" value="ECO:0007669"/>
    <property type="project" value="UniProtKB-SubCell"/>
</dbReference>
<evidence type="ECO:0000256" key="2">
    <source>
        <dbReference type="ARBA" id="ARBA00004065"/>
    </source>
</evidence>
<dbReference type="GO" id="GO:0003723">
    <property type="term" value="F:RNA binding"/>
    <property type="evidence" value="ECO:0007669"/>
    <property type="project" value="UniProtKB-UniRule"/>
</dbReference>
<dbReference type="InterPro" id="IPR036397">
    <property type="entry name" value="RNaseH_sf"/>
</dbReference>
<organism evidence="14 15">
    <name type="scientific">Peredibacter starrii</name>
    <dbReference type="NCBI Taxonomy" id="28202"/>
    <lineage>
        <taxon>Bacteria</taxon>
        <taxon>Pseudomonadati</taxon>
        <taxon>Bdellovibrionota</taxon>
        <taxon>Bacteriovoracia</taxon>
        <taxon>Bacteriovoracales</taxon>
        <taxon>Bacteriovoracaceae</taxon>
        <taxon>Peredibacter</taxon>
    </lineage>
</organism>
<keyword evidence="9 11" id="KW-0378">Hydrolase</keyword>
<dbReference type="PANTHER" id="PTHR10954">
    <property type="entry name" value="RIBONUCLEASE H2 SUBUNIT A"/>
    <property type="match status" value="1"/>
</dbReference>
<comment type="function">
    <text evidence="2 12">Endonuclease that specifically degrades the RNA of RNA-DNA hybrids.</text>
</comment>
<dbReference type="GO" id="GO:0032299">
    <property type="term" value="C:ribonuclease H2 complex"/>
    <property type="evidence" value="ECO:0007669"/>
    <property type="project" value="TreeGrafter"/>
</dbReference>
<feature type="binding site" evidence="11">
    <location>
        <position position="18"/>
    </location>
    <ligand>
        <name>a divalent metal cation</name>
        <dbReference type="ChEBI" id="CHEBI:60240"/>
    </ligand>
</feature>
<feature type="binding site" evidence="11">
    <location>
        <position position="139"/>
    </location>
    <ligand>
        <name>a divalent metal cation</name>
        <dbReference type="ChEBI" id="CHEBI:60240"/>
    </ligand>
</feature>
<comment type="similarity">
    <text evidence="4">Belongs to the RNase HII family. RnhC subfamily.</text>
</comment>
<dbReference type="InterPro" id="IPR001352">
    <property type="entry name" value="RNase_HII/HIII"/>
</dbReference>
<evidence type="ECO:0000256" key="5">
    <source>
        <dbReference type="ARBA" id="ARBA00022490"/>
    </source>
</evidence>
<comment type="subcellular location">
    <subcellularLocation>
        <location evidence="3">Cytoplasm</location>
    </subcellularLocation>
</comment>
<evidence type="ECO:0000313" key="14">
    <source>
        <dbReference type="EMBL" id="WPU63751.1"/>
    </source>
</evidence>
<evidence type="ECO:0000313" key="15">
    <source>
        <dbReference type="Proteomes" id="UP001324634"/>
    </source>
</evidence>
<dbReference type="GO" id="GO:0043137">
    <property type="term" value="P:DNA replication, removal of RNA primer"/>
    <property type="evidence" value="ECO:0007669"/>
    <property type="project" value="TreeGrafter"/>
</dbReference>
<feature type="binding site" evidence="11">
    <location>
        <position position="19"/>
    </location>
    <ligand>
        <name>a divalent metal cation</name>
        <dbReference type="ChEBI" id="CHEBI:60240"/>
    </ligand>
</feature>
<evidence type="ECO:0000256" key="12">
    <source>
        <dbReference type="RuleBase" id="RU003515"/>
    </source>
</evidence>
<dbReference type="EC" id="3.1.26.4" evidence="12"/>
<comment type="cofactor">
    <cofactor evidence="11">
        <name>Mn(2+)</name>
        <dbReference type="ChEBI" id="CHEBI:29035"/>
    </cofactor>
    <cofactor evidence="11">
        <name>Mg(2+)</name>
        <dbReference type="ChEBI" id="CHEBI:18420"/>
    </cofactor>
    <text evidence="11">Manganese or magnesium. Binds 1 divalent metal ion per monomer in the absence of substrate. May bind a second metal ion after substrate binding.</text>
</comment>
<dbReference type="Pfam" id="PF01351">
    <property type="entry name" value="RNase_HII"/>
    <property type="match status" value="1"/>
</dbReference>
<evidence type="ECO:0000256" key="1">
    <source>
        <dbReference type="ARBA" id="ARBA00000077"/>
    </source>
</evidence>
<dbReference type="Gene3D" id="3.30.420.10">
    <property type="entry name" value="Ribonuclease H-like superfamily/Ribonuclease H"/>
    <property type="match status" value="1"/>
</dbReference>
<dbReference type="KEGG" id="psti:SOO65_13740"/>
<evidence type="ECO:0000256" key="8">
    <source>
        <dbReference type="ARBA" id="ARBA00022759"/>
    </source>
</evidence>
<keyword evidence="6 11" id="KW-0540">Nuclease</keyword>
<evidence type="ECO:0000259" key="13">
    <source>
        <dbReference type="PROSITE" id="PS51975"/>
    </source>
</evidence>
<dbReference type="SUPFAM" id="SSF53098">
    <property type="entry name" value="Ribonuclease H-like"/>
    <property type="match status" value="1"/>
</dbReference>
<evidence type="ECO:0000256" key="10">
    <source>
        <dbReference type="ARBA" id="ARBA00023211"/>
    </source>
</evidence>
<accession>A0AAX4HKK0</accession>
<dbReference type="EMBL" id="CP139487">
    <property type="protein sequence ID" value="WPU63751.1"/>
    <property type="molecule type" value="Genomic_DNA"/>
</dbReference>
<keyword evidence="10" id="KW-0464">Manganese</keyword>
<gene>
    <name evidence="14" type="ORF">SOO65_13740</name>
</gene>
<feature type="domain" description="RNase H type-2" evidence="13">
    <location>
        <begin position="12"/>
        <end position="232"/>
    </location>
</feature>
<evidence type="ECO:0000256" key="3">
    <source>
        <dbReference type="ARBA" id="ARBA00004496"/>
    </source>
</evidence>
<dbReference type="InterPro" id="IPR012337">
    <property type="entry name" value="RNaseH-like_sf"/>
</dbReference>
<evidence type="ECO:0000256" key="7">
    <source>
        <dbReference type="ARBA" id="ARBA00022723"/>
    </source>
</evidence>
<proteinExistence type="inferred from homology"/>
<comment type="catalytic activity">
    <reaction evidence="1 11 12">
        <text>Endonucleolytic cleavage to 5'-phosphomonoester.</text>
        <dbReference type="EC" id="3.1.26.4"/>
    </reaction>
</comment>
<keyword evidence="15" id="KW-1185">Reference proteome</keyword>
<keyword evidence="7 11" id="KW-0479">Metal-binding</keyword>
<evidence type="ECO:0000256" key="6">
    <source>
        <dbReference type="ARBA" id="ARBA00022722"/>
    </source>
</evidence>
<dbReference type="AlphaFoldDB" id="A0AAX4HKK0"/>
<name>A0AAX4HKK0_9BACT</name>
<dbReference type="PANTHER" id="PTHR10954:SF23">
    <property type="entry name" value="RIBONUCLEASE"/>
    <property type="match status" value="1"/>
</dbReference>
<dbReference type="CDD" id="cd07182">
    <property type="entry name" value="RNase_HII_bacteria_HII_like"/>
    <property type="match status" value="1"/>
</dbReference>
<protein>
    <recommendedName>
        <fullName evidence="12">Ribonuclease</fullName>
        <ecNumber evidence="12">3.1.26.4</ecNumber>
    </recommendedName>
</protein>
<dbReference type="InterPro" id="IPR022898">
    <property type="entry name" value="RNase_HII"/>
</dbReference>
<dbReference type="GO" id="GO:0004523">
    <property type="term" value="F:RNA-DNA hybrid ribonuclease activity"/>
    <property type="evidence" value="ECO:0007669"/>
    <property type="project" value="UniProtKB-UniRule"/>
</dbReference>
<keyword evidence="5" id="KW-0963">Cytoplasm</keyword>
<dbReference type="GO" id="GO:0006298">
    <property type="term" value="P:mismatch repair"/>
    <property type="evidence" value="ECO:0007669"/>
    <property type="project" value="TreeGrafter"/>
</dbReference>
<dbReference type="PROSITE" id="PS51975">
    <property type="entry name" value="RNASE_H_2"/>
    <property type="match status" value="1"/>
</dbReference>
<keyword evidence="8 11" id="KW-0255">Endonuclease</keyword>
<dbReference type="GO" id="GO:0046872">
    <property type="term" value="F:metal ion binding"/>
    <property type="evidence" value="ECO:0007669"/>
    <property type="project" value="UniProtKB-KW"/>
</dbReference>